<dbReference type="InterPro" id="IPR036390">
    <property type="entry name" value="WH_DNA-bd_sf"/>
</dbReference>
<dbReference type="RefSeq" id="XP_003284133.1">
    <property type="nucleotide sequence ID" value="XM_003284085.1"/>
</dbReference>
<feature type="domain" description="Peptidase M24" evidence="2">
    <location>
        <begin position="25"/>
        <end position="193"/>
    </location>
</feature>
<comment type="similarity">
    <text evidence="1">Belongs to the peptidase M24 family.</text>
</comment>
<dbReference type="NCBIfam" id="TIGR00495">
    <property type="entry name" value="crvDNA_42K"/>
    <property type="match status" value="1"/>
</dbReference>
<dbReference type="GeneID" id="10510011"/>
<dbReference type="InterPro" id="IPR036005">
    <property type="entry name" value="Creatinase/aminopeptidase-like"/>
</dbReference>
<gene>
    <name evidence="3" type="ORF">DICPUDRAFT_52698</name>
</gene>
<dbReference type="OrthoDB" id="5876363at2759"/>
<name>F0Z9L2_DICPU</name>
<dbReference type="KEGG" id="dpp:DICPUDRAFT_52698"/>
<dbReference type="InterPro" id="IPR047113">
    <property type="entry name" value="PA2G4/ARX1"/>
</dbReference>
<dbReference type="EMBL" id="GL870959">
    <property type="protein sequence ID" value="EGC39345.1"/>
    <property type="molecule type" value="Genomic_DNA"/>
</dbReference>
<dbReference type="VEuPathDB" id="AmoebaDB:DICPUDRAFT_52698"/>
<dbReference type="PANTHER" id="PTHR10804">
    <property type="entry name" value="PROTEASE FAMILY M24 METHIONYL AMINOPEPTIDASE, AMINOPEPTIDASE P"/>
    <property type="match status" value="1"/>
</dbReference>
<dbReference type="InParanoid" id="F0Z9L2"/>
<evidence type="ECO:0000313" key="4">
    <source>
        <dbReference type="Proteomes" id="UP000001064"/>
    </source>
</evidence>
<dbReference type="InterPro" id="IPR001714">
    <property type="entry name" value="Pept_M24_MAP"/>
</dbReference>
<dbReference type="CDD" id="cd01089">
    <property type="entry name" value="PA2G4-like"/>
    <property type="match status" value="1"/>
</dbReference>
<dbReference type="SUPFAM" id="SSF55920">
    <property type="entry name" value="Creatinase/aminopeptidase"/>
    <property type="match status" value="1"/>
</dbReference>
<dbReference type="InterPro" id="IPR004545">
    <property type="entry name" value="PA2G4"/>
</dbReference>
<accession>F0Z9L2</accession>
<dbReference type="SUPFAM" id="SSF46785">
    <property type="entry name" value="Winged helix' DNA-binding domain"/>
    <property type="match status" value="1"/>
</dbReference>
<dbReference type="InterPro" id="IPR036388">
    <property type="entry name" value="WH-like_DNA-bd_sf"/>
</dbReference>
<dbReference type="FunCoup" id="F0Z9L2">
    <property type="interactions" value="1132"/>
</dbReference>
<dbReference type="Pfam" id="PF00557">
    <property type="entry name" value="Peptidase_M24"/>
    <property type="match status" value="1"/>
</dbReference>
<dbReference type="STRING" id="5786.F0Z9L2"/>
<evidence type="ECO:0000259" key="2">
    <source>
        <dbReference type="Pfam" id="PF00557"/>
    </source>
</evidence>
<proteinExistence type="inferred from homology"/>
<dbReference type="eggNOG" id="KOG2776">
    <property type="taxonomic scope" value="Eukaryota"/>
</dbReference>
<sequence>MSVAEQKNHMEVPVGDLSNPQVVDYYRDAANIANNVIKHVIAKCEAGALIADICKYGDDLIESETAKTHSKKKIEKGIAFPTCISVNNCVGHYSPLKATSRSLVDGDIVKIDLGVHINGFIAVGAHTIILGNSATNVKTGKIADAICAAHYALEAAVRLIRPGKTSNDVTQMIEKISNMYGVTSVSGILSHELKRFIIDGERIIFSKHEPTQKIQTFEFKDYEVYCIDIVMSTGEGKAREEADRPTIYRRNIDNPYKLKMKTSREFKDEIVKRYPVLPFPLRNFDEKKAKLGLGELVEHQVLASYPVLFDRSGCEVVQFKTTVLVLPNGNQKIIGTELALPFVRSEFTINDEEVKQLVVAPLKINKKAAKKEEPKTTAN</sequence>
<dbReference type="Proteomes" id="UP000001064">
    <property type="component" value="Unassembled WGS sequence"/>
</dbReference>
<protein>
    <recommendedName>
        <fullName evidence="2">Peptidase M24 domain-containing protein</fullName>
    </recommendedName>
</protein>
<evidence type="ECO:0000256" key="1">
    <source>
        <dbReference type="ARBA" id="ARBA00007319"/>
    </source>
</evidence>
<dbReference type="OMA" id="SRMFYSE"/>
<dbReference type="AlphaFoldDB" id="F0Z9L2"/>
<organism evidence="3 4">
    <name type="scientific">Dictyostelium purpureum</name>
    <name type="common">Slime mold</name>
    <dbReference type="NCBI Taxonomy" id="5786"/>
    <lineage>
        <taxon>Eukaryota</taxon>
        <taxon>Amoebozoa</taxon>
        <taxon>Evosea</taxon>
        <taxon>Eumycetozoa</taxon>
        <taxon>Dictyostelia</taxon>
        <taxon>Dictyosteliales</taxon>
        <taxon>Dictyosteliaceae</taxon>
        <taxon>Dictyostelium</taxon>
    </lineage>
</organism>
<reference evidence="4" key="1">
    <citation type="journal article" date="2011" name="Genome Biol.">
        <title>Comparative genomics of the social amoebae Dictyostelium discoideum and Dictyostelium purpureum.</title>
        <authorList>
            <consortium name="US DOE Joint Genome Institute (JGI-PGF)"/>
            <person name="Sucgang R."/>
            <person name="Kuo A."/>
            <person name="Tian X."/>
            <person name="Salerno W."/>
            <person name="Parikh A."/>
            <person name="Feasley C.L."/>
            <person name="Dalin E."/>
            <person name="Tu H."/>
            <person name="Huang E."/>
            <person name="Barry K."/>
            <person name="Lindquist E."/>
            <person name="Shapiro H."/>
            <person name="Bruce D."/>
            <person name="Schmutz J."/>
            <person name="Salamov A."/>
            <person name="Fey P."/>
            <person name="Gaudet P."/>
            <person name="Anjard C."/>
            <person name="Babu M.M."/>
            <person name="Basu S."/>
            <person name="Bushmanova Y."/>
            <person name="van der Wel H."/>
            <person name="Katoh-Kurasawa M."/>
            <person name="Dinh C."/>
            <person name="Coutinho P.M."/>
            <person name="Saito T."/>
            <person name="Elias M."/>
            <person name="Schaap P."/>
            <person name="Kay R.R."/>
            <person name="Henrissat B."/>
            <person name="Eichinger L."/>
            <person name="Rivero F."/>
            <person name="Putnam N.H."/>
            <person name="West C.M."/>
            <person name="Loomis W.F."/>
            <person name="Chisholm R.L."/>
            <person name="Shaulsky G."/>
            <person name="Strassmann J.E."/>
            <person name="Queller D.C."/>
            <person name="Kuspa A."/>
            <person name="Grigoriev I.V."/>
        </authorList>
    </citation>
    <scope>NUCLEOTIDE SEQUENCE [LARGE SCALE GENOMIC DNA]</scope>
    <source>
        <strain evidence="4">QSDP1</strain>
    </source>
</reference>
<dbReference type="FunFam" id="1.10.10.10:FF:000029">
    <property type="entry name" value="Proliferation-associated 2G4, a"/>
    <property type="match status" value="1"/>
</dbReference>
<dbReference type="InterPro" id="IPR000994">
    <property type="entry name" value="Pept_M24"/>
</dbReference>
<dbReference type="Gene3D" id="1.10.10.10">
    <property type="entry name" value="Winged helix-like DNA-binding domain superfamily/Winged helix DNA-binding domain"/>
    <property type="match status" value="1"/>
</dbReference>
<dbReference type="PANTHER" id="PTHR10804:SF11">
    <property type="entry name" value="PROLIFERATION-ASSOCIATED PROTEIN 2G4"/>
    <property type="match status" value="1"/>
</dbReference>
<keyword evidence="4" id="KW-1185">Reference proteome</keyword>
<evidence type="ECO:0000313" key="3">
    <source>
        <dbReference type="EMBL" id="EGC39345.1"/>
    </source>
</evidence>
<dbReference type="Gene3D" id="3.90.230.10">
    <property type="entry name" value="Creatinase/methionine aminopeptidase superfamily"/>
    <property type="match status" value="1"/>
</dbReference>
<dbReference type="PRINTS" id="PR00599">
    <property type="entry name" value="MAPEPTIDASE"/>
</dbReference>